<evidence type="ECO:0000313" key="2">
    <source>
        <dbReference type="EMBL" id="KEF61737.1"/>
    </source>
</evidence>
<sequence>MASHPYGETISQLLSPSTHLLLFSLPTSPQKPVLPASTISRLSLHPVLESILHILNYDLPSAHFLLRHMQAPPAYEAMFLHGVLHRVEGDLENAAAWYVDVQDTEVFRVVWGVSGENGGDGDGAEDDGGAQGYPGPRESVASKSGSKNPSRTAADHTLLFLDSLVEAKASVRSGQAAPQYLVQASLGEFSRLWDFCETKFGTEPVLEASDIWVSMAEKNASIAEKMITGGEGWREF</sequence>
<protein>
    <submittedName>
        <fullName evidence="2">Uncharacterized protein</fullName>
    </submittedName>
</protein>
<feature type="region of interest" description="Disordered" evidence="1">
    <location>
        <begin position="117"/>
        <end position="151"/>
    </location>
</feature>
<proteinExistence type="predicted"/>
<dbReference type="OrthoDB" id="2306919at2759"/>
<dbReference type="HOGENOM" id="CLU_058257_0_0_1"/>
<organism evidence="2 3">
    <name type="scientific">Exophiala aquamarina CBS 119918</name>
    <dbReference type="NCBI Taxonomy" id="1182545"/>
    <lineage>
        <taxon>Eukaryota</taxon>
        <taxon>Fungi</taxon>
        <taxon>Dikarya</taxon>
        <taxon>Ascomycota</taxon>
        <taxon>Pezizomycotina</taxon>
        <taxon>Eurotiomycetes</taxon>
        <taxon>Chaetothyriomycetidae</taxon>
        <taxon>Chaetothyriales</taxon>
        <taxon>Herpotrichiellaceae</taxon>
        <taxon>Exophiala</taxon>
    </lineage>
</organism>
<feature type="compositionally biased region" description="Polar residues" evidence="1">
    <location>
        <begin position="141"/>
        <end position="151"/>
    </location>
</feature>
<dbReference type="RefSeq" id="XP_013264327.1">
    <property type="nucleotide sequence ID" value="XM_013408873.1"/>
</dbReference>
<dbReference type="EMBL" id="AMGV01000002">
    <property type="protein sequence ID" value="KEF61737.1"/>
    <property type="molecule type" value="Genomic_DNA"/>
</dbReference>
<evidence type="ECO:0000313" key="3">
    <source>
        <dbReference type="Proteomes" id="UP000027920"/>
    </source>
</evidence>
<dbReference type="Proteomes" id="UP000027920">
    <property type="component" value="Unassembled WGS sequence"/>
</dbReference>
<dbReference type="GeneID" id="25278243"/>
<keyword evidence="3" id="KW-1185">Reference proteome</keyword>
<evidence type="ECO:0000256" key="1">
    <source>
        <dbReference type="SAM" id="MobiDB-lite"/>
    </source>
</evidence>
<comment type="caution">
    <text evidence="2">The sequence shown here is derived from an EMBL/GenBank/DDBJ whole genome shotgun (WGS) entry which is preliminary data.</text>
</comment>
<dbReference type="AlphaFoldDB" id="A0A072PPS6"/>
<dbReference type="STRING" id="1182545.A0A072PPS6"/>
<reference evidence="2 3" key="1">
    <citation type="submission" date="2013-03" db="EMBL/GenBank/DDBJ databases">
        <title>The Genome Sequence of Exophiala aquamarina CBS 119918.</title>
        <authorList>
            <consortium name="The Broad Institute Genomics Platform"/>
            <person name="Cuomo C."/>
            <person name="de Hoog S."/>
            <person name="Gorbushina A."/>
            <person name="Walker B."/>
            <person name="Young S.K."/>
            <person name="Zeng Q."/>
            <person name="Gargeya S."/>
            <person name="Fitzgerald M."/>
            <person name="Haas B."/>
            <person name="Abouelleil A."/>
            <person name="Allen A.W."/>
            <person name="Alvarado L."/>
            <person name="Arachchi H.M."/>
            <person name="Berlin A.M."/>
            <person name="Chapman S.B."/>
            <person name="Gainer-Dewar J."/>
            <person name="Goldberg J."/>
            <person name="Griggs A."/>
            <person name="Gujja S."/>
            <person name="Hansen M."/>
            <person name="Howarth C."/>
            <person name="Imamovic A."/>
            <person name="Ireland A."/>
            <person name="Larimer J."/>
            <person name="McCowan C."/>
            <person name="Murphy C."/>
            <person name="Pearson M."/>
            <person name="Poon T.W."/>
            <person name="Priest M."/>
            <person name="Roberts A."/>
            <person name="Saif S."/>
            <person name="Shea T."/>
            <person name="Sisk P."/>
            <person name="Sykes S."/>
            <person name="Wortman J."/>
            <person name="Nusbaum C."/>
            <person name="Birren B."/>
        </authorList>
    </citation>
    <scope>NUCLEOTIDE SEQUENCE [LARGE SCALE GENOMIC DNA]</scope>
    <source>
        <strain evidence="2 3">CBS 119918</strain>
    </source>
</reference>
<name>A0A072PPS6_9EURO</name>
<accession>A0A072PPS6</accession>
<gene>
    <name evidence="2" type="ORF">A1O9_03307</name>
</gene>
<dbReference type="VEuPathDB" id="FungiDB:A1O9_03307"/>